<dbReference type="InterPro" id="IPR032675">
    <property type="entry name" value="LRR_dom_sf"/>
</dbReference>
<evidence type="ECO:0000313" key="2">
    <source>
        <dbReference type="Proteomes" id="UP001215151"/>
    </source>
</evidence>
<name>A0AAD7TWB7_9APHY</name>
<dbReference type="AlphaFoldDB" id="A0AAD7TWB7"/>
<sequence>MAQIRQKANISLDVWFEVIDHFLYDRSTLLASALTCSAWLPRARVHLYSSVALYKPETYRLFSRTIAGSPSLGALVKELELDVNTIQFKLWNDPSEADVLFPIEAARNLTGLHSLSLSNDSHHYIHPNVLDFIPRFAIATSLTKLLISDFGGRSPKTIIRILEHFPHIREFTLDGYFSKDDSYDPTETLPSDFCKNLRKLILIDNVLVAPFLAVMPDHITHLWLGRCFLIHGPTDPKVSYTDLARFKKLESLTLQTHHLDGIDWVAEALSHARCDELRSLTLVYQCECRRTCRTTIAQQHTEISRLAGIILRRPAFRQLQTLSVSVDADLDANLEKGLEDVDDATELKRRHMRGLDDVLRGCRDREIQVEIEVNVYRQLSIQREAAKLVPECTVWQQLIHQLITDLK</sequence>
<accession>A0AAD7TWB7</accession>
<evidence type="ECO:0000313" key="1">
    <source>
        <dbReference type="EMBL" id="KAJ8487203.1"/>
    </source>
</evidence>
<proteinExistence type="predicted"/>
<dbReference type="EMBL" id="JAPEVG010000083">
    <property type="protein sequence ID" value="KAJ8487203.1"/>
    <property type="molecule type" value="Genomic_DNA"/>
</dbReference>
<dbReference type="Gene3D" id="3.80.10.10">
    <property type="entry name" value="Ribonuclease Inhibitor"/>
    <property type="match status" value="1"/>
</dbReference>
<dbReference type="SUPFAM" id="SSF52047">
    <property type="entry name" value="RNI-like"/>
    <property type="match status" value="1"/>
</dbReference>
<gene>
    <name evidence="1" type="ORF">ONZ51_g4319</name>
</gene>
<dbReference type="Proteomes" id="UP001215151">
    <property type="component" value="Unassembled WGS sequence"/>
</dbReference>
<protein>
    <submittedName>
        <fullName evidence="1">Uncharacterized protein</fullName>
    </submittedName>
</protein>
<organism evidence="1 2">
    <name type="scientific">Trametes cubensis</name>
    <dbReference type="NCBI Taxonomy" id="1111947"/>
    <lineage>
        <taxon>Eukaryota</taxon>
        <taxon>Fungi</taxon>
        <taxon>Dikarya</taxon>
        <taxon>Basidiomycota</taxon>
        <taxon>Agaricomycotina</taxon>
        <taxon>Agaricomycetes</taxon>
        <taxon>Polyporales</taxon>
        <taxon>Polyporaceae</taxon>
        <taxon>Trametes</taxon>
    </lineage>
</organism>
<comment type="caution">
    <text evidence="1">The sequence shown here is derived from an EMBL/GenBank/DDBJ whole genome shotgun (WGS) entry which is preliminary data.</text>
</comment>
<reference evidence="1" key="1">
    <citation type="submission" date="2022-11" db="EMBL/GenBank/DDBJ databases">
        <title>Genome Sequence of Cubamyces cubensis.</title>
        <authorList>
            <person name="Buettner E."/>
        </authorList>
    </citation>
    <scope>NUCLEOTIDE SEQUENCE</scope>
    <source>
        <strain evidence="1">MPL-01</strain>
    </source>
</reference>
<keyword evidence="2" id="KW-1185">Reference proteome</keyword>